<dbReference type="RefSeq" id="WP_373635815.1">
    <property type="nucleotide sequence ID" value="NZ_CP151767.2"/>
</dbReference>
<proteinExistence type="inferred from homology"/>
<dbReference type="Proteomes" id="UP001470809">
    <property type="component" value="Chromosome"/>
</dbReference>
<accession>A0ABZ3JCB3</accession>
<dbReference type="InterPro" id="IPR027266">
    <property type="entry name" value="TrmE/GcvT-like"/>
</dbReference>
<dbReference type="SUPFAM" id="SSF101790">
    <property type="entry name" value="Aminomethyltransferase beta-barrel domain"/>
    <property type="match status" value="1"/>
</dbReference>
<dbReference type="Pfam" id="PF01571">
    <property type="entry name" value="GCV_T"/>
    <property type="match status" value="1"/>
</dbReference>
<evidence type="ECO:0000313" key="9">
    <source>
        <dbReference type="EMBL" id="XFU26822.1"/>
    </source>
</evidence>
<dbReference type="InterPro" id="IPR006223">
    <property type="entry name" value="GcvT"/>
</dbReference>
<feature type="domain" description="GCVT N-terminal" evidence="7">
    <location>
        <begin position="9"/>
        <end position="260"/>
    </location>
</feature>
<dbReference type="NCBIfam" id="NF010093">
    <property type="entry name" value="PRK13579.1"/>
    <property type="match status" value="1"/>
</dbReference>
<dbReference type="GO" id="GO:0004047">
    <property type="term" value="F:aminomethyltransferase activity"/>
    <property type="evidence" value="ECO:0007669"/>
    <property type="project" value="UniProtKB-EC"/>
</dbReference>
<protein>
    <recommendedName>
        <fullName evidence="2">aminomethyltransferase</fullName>
        <ecNumber evidence="2">2.1.2.10</ecNumber>
    </recommendedName>
    <alternativeName>
        <fullName evidence="5">Glycine cleavage system T protein</fullName>
    </alternativeName>
</protein>
<dbReference type="SUPFAM" id="SSF103025">
    <property type="entry name" value="Folate-binding domain"/>
    <property type="match status" value="1"/>
</dbReference>
<keyword evidence="4 9" id="KW-0808">Transferase</keyword>
<comment type="similarity">
    <text evidence="1">Belongs to the GcvT family.</text>
</comment>
<gene>
    <name evidence="9" type="primary">gcvT</name>
    <name evidence="9" type="ORF">AABB31_21985</name>
</gene>
<evidence type="ECO:0000256" key="1">
    <source>
        <dbReference type="ARBA" id="ARBA00008609"/>
    </source>
</evidence>
<dbReference type="EMBL" id="CP151767">
    <property type="protein sequence ID" value="XFU26822.1"/>
    <property type="molecule type" value="Genomic_DNA"/>
</dbReference>
<dbReference type="Gene3D" id="4.10.1250.10">
    <property type="entry name" value="Aminomethyltransferase fragment"/>
    <property type="match status" value="1"/>
</dbReference>
<dbReference type="PANTHER" id="PTHR43757:SF2">
    <property type="entry name" value="AMINOMETHYLTRANSFERASE, MITOCHONDRIAL"/>
    <property type="match status" value="1"/>
</dbReference>
<dbReference type="PIRSF" id="PIRSF006487">
    <property type="entry name" value="GcvT"/>
    <property type="match status" value="1"/>
</dbReference>
<keyword evidence="3" id="KW-0032">Aminotransferase</keyword>
<comment type="catalytic activity">
    <reaction evidence="6">
        <text>N(6)-[(R)-S(8)-aminomethyldihydrolipoyl]-L-lysyl-[protein] + (6S)-5,6,7,8-tetrahydrofolate = N(6)-[(R)-dihydrolipoyl]-L-lysyl-[protein] + (6R)-5,10-methylene-5,6,7,8-tetrahydrofolate + NH4(+)</text>
        <dbReference type="Rhea" id="RHEA:16945"/>
        <dbReference type="Rhea" id="RHEA-COMP:10475"/>
        <dbReference type="Rhea" id="RHEA-COMP:10492"/>
        <dbReference type="ChEBI" id="CHEBI:15636"/>
        <dbReference type="ChEBI" id="CHEBI:28938"/>
        <dbReference type="ChEBI" id="CHEBI:57453"/>
        <dbReference type="ChEBI" id="CHEBI:83100"/>
        <dbReference type="ChEBI" id="CHEBI:83143"/>
        <dbReference type="EC" id="2.1.2.10"/>
    </reaction>
</comment>
<evidence type="ECO:0000256" key="4">
    <source>
        <dbReference type="ARBA" id="ARBA00022679"/>
    </source>
</evidence>
<name>A0ABZ3JCB3_9RHOB</name>
<dbReference type="NCBIfam" id="NF001567">
    <property type="entry name" value="PRK00389.1"/>
    <property type="match status" value="1"/>
</dbReference>
<dbReference type="InterPro" id="IPR013977">
    <property type="entry name" value="GcvT_C"/>
</dbReference>
<feature type="domain" description="Aminomethyltransferase C-terminal" evidence="8">
    <location>
        <begin position="288"/>
        <end position="367"/>
    </location>
</feature>
<organism evidence="9 10">
    <name type="scientific">Yoonia rhodophyticola</name>
    <dbReference type="NCBI Taxonomy" id="3137370"/>
    <lineage>
        <taxon>Bacteria</taxon>
        <taxon>Pseudomonadati</taxon>
        <taxon>Pseudomonadota</taxon>
        <taxon>Alphaproteobacteria</taxon>
        <taxon>Rhodobacterales</taxon>
        <taxon>Paracoccaceae</taxon>
        <taxon>Yoonia</taxon>
    </lineage>
</organism>
<evidence type="ECO:0000259" key="7">
    <source>
        <dbReference type="Pfam" id="PF01571"/>
    </source>
</evidence>
<evidence type="ECO:0000313" key="10">
    <source>
        <dbReference type="Proteomes" id="UP001470809"/>
    </source>
</evidence>
<evidence type="ECO:0000256" key="6">
    <source>
        <dbReference type="ARBA" id="ARBA00047665"/>
    </source>
</evidence>
<keyword evidence="10" id="KW-1185">Reference proteome</keyword>
<dbReference type="InterPro" id="IPR006222">
    <property type="entry name" value="GCVT_N"/>
</dbReference>
<evidence type="ECO:0000256" key="5">
    <source>
        <dbReference type="ARBA" id="ARBA00031395"/>
    </source>
</evidence>
<reference evidence="10" key="1">
    <citation type="submission" date="2024-04" db="EMBL/GenBank/DDBJ databases">
        <title>Phylogenomic analyses of a clade within the roseobacter group suggest taxonomic reassignments of species of the genera Aestuariivita, Citreicella, Loktanella, Nautella, Pelagibaca, Ruegeria, Thalassobius, Thiobacimonas and Tropicibacter, and the proposal o.</title>
        <authorList>
            <person name="Jeon C.O."/>
        </authorList>
    </citation>
    <scope>NUCLEOTIDE SEQUENCE [LARGE SCALE GENOMIC DNA]</scope>
    <source>
        <strain evidence="10">SS1-5</strain>
    </source>
</reference>
<dbReference type="Pfam" id="PF08669">
    <property type="entry name" value="GCV_T_C"/>
    <property type="match status" value="1"/>
</dbReference>
<dbReference type="Gene3D" id="3.30.1360.120">
    <property type="entry name" value="Probable tRNA modification gtpase trme, domain 1"/>
    <property type="match status" value="1"/>
</dbReference>
<dbReference type="PANTHER" id="PTHR43757">
    <property type="entry name" value="AMINOMETHYLTRANSFERASE"/>
    <property type="match status" value="1"/>
</dbReference>
<reference evidence="9 10" key="2">
    <citation type="submission" date="2024-08" db="EMBL/GenBank/DDBJ databases">
        <title>Phylogenomic analyses of a clade within the roseobacter group suggest taxonomic reassignments of species of the genera Aestuariivita, Citreicella, Loktanella, Nautella, Pelagibaca, Ruegeria, Thalassobius, Thiobacimonas and Tropicibacter, and the proposal o.</title>
        <authorList>
            <person name="Jeon C.O."/>
        </authorList>
    </citation>
    <scope>NUCLEOTIDE SEQUENCE [LARGE SCALE GENOMIC DNA]</scope>
    <source>
        <strain evidence="9 10">SS1-5</strain>
    </source>
</reference>
<evidence type="ECO:0000259" key="8">
    <source>
        <dbReference type="Pfam" id="PF08669"/>
    </source>
</evidence>
<evidence type="ECO:0000256" key="3">
    <source>
        <dbReference type="ARBA" id="ARBA00022576"/>
    </source>
</evidence>
<evidence type="ECO:0000256" key="2">
    <source>
        <dbReference type="ARBA" id="ARBA00012616"/>
    </source>
</evidence>
<dbReference type="InterPro" id="IPR028896">
    <property type="entry name" value="GcvT/YgfZ/DmdA"/>
</dbReference>
<dbReference type="Gene3D" id="3.30.70.1400">
    <property type="entry name" value="Aminomethyltransferase beta-barrel domains"/>
    <property type="match status" value="1"/>
</dbReference>
<dbReference type="Gene3D" id="2.40.30.110">
    <property type="entry name" value="Aminomethyltransferase beta-barrel domains"/>
    <property type="match status" value="1"/>
</dbReference>
<dbReference type="NCBIfam" id="TIGR00528">
    <property type="entry name" value="gcvT"/>
    <property type="match status" value="1"/>
</dbReference>
<dbReference type="InterPro" id="IPR029043">
    <property type="entry name" value="GcvT/YgfZ_C"/>
</dbReference>
<sequence length="374" mass="39046">MSDLKTTPLHALHLANGAKMVPFAGYDMPVQYPLGVMKEHLHTRAKAGLFDVSHMGQVSVRGPRYADAARGLEALVPVDILGLAEGRQRYGFFTNDAGGIYDDLMLANRGDHIFVVVNAACKAADIARMKAALEPGLTVTEIADRALLALQGPMAQDVLAALDPRAAAMTFMDVATLDLNGVAAWVSRSGYTGEDGYEISVPAAAAEDIAGALLAHPDVELIGLGARDSLRLEAGLCLYGHDIDAGTSPVEGALTWAIQKVRRAGGDRAGGFPGAVRILEQLANGATRKRVGLLPEGRAPMRAGVPLFAGADGGDPIGAVTSGGFGPTVGGPVAMGYVAADHTTIGQTIYGELRGKRQPLTVTKMPFTPANFKR</sequence>
<dbReference type="EC" id="2.1.2.10" evidence="2"/>